<feature type="domain" description="PABS" evidence="6">
    <location>
        <begin position="87"/>
        <end position="251"/>
    </location>
</feature>
<dbReference type="Proteomes" id="UP001467690">
    <property type="component" value="Unassembled WGS sequence"/>
</dbReference>
<evidence type="ECO:0000313" key="7">
    <source>
        <dbReference type="EMBL" id="MER2492525.1"/>
    </source>
</evidence>
<evidence type="ECO:0000256" key="4">
    <source>
        <dbReference type="PROSITE-ProRule" id="PRU00354"/>
    </source>
</evidence>
<comment type="similarity">
    <text evidence="1">Belongs to the spermidine/spermine synthase family.</text>
</comment>
<feature type="active site" description="Proton acceptor" evidence="4">
    <location>
        <position position="168"/>
    </location>
</feature>
<keyword evidence="2 4" id="KW-0808">Transferase</keyword>
<dbReference type="RefSeq" id="WP_143870426.1">
    <property type="nucleotide sequence ID" value="NZ_CP041660.1"/>
</dbReference>
<keyword evidence="8" id="KW-1185">Reference proteome</keyword>
<organism evidence="7 8">
    <name type="scientific">Catenovulum sediminis</name>
    <dbReference type="NCBI Taxonomy" id="1740262"/>
    <lineage>
        <taxon>Bacteria</taxon>
        <taxon>Pseudomonadati</taxon>
        <taxon>Pseudomonadota</taxon>
        <taxon>Gammaproteobacteria</taxon>
        <taxon>Alteromonadales</taxon>
        <taxon>Alteromonadaceae</taxon>
        <taxon>Catenovulum</taxon>
    </lineage>
</organism>
<accession>A0ABV1RI27</accession>
<protein>
    <submittedName>
        <fullName evidence="7">Fused MFS/spermidine synthase</fullName>
    </submittedName>
</protein>
<gene>
    <name evidence="7" type="ORF">ABS311_11635</name>
</gene>
<dbReference type="Pfam" id="PF01564">
    <property type="entry name" value="Spermine_synth"/>
    <property type="match status" value="1"/>
</dbReference>
<dbReference type="PROSITE" id="PS51006">
    <property type="entry name" value="PABS_2"/>
    <property type="match status" value="1"/>
</dbReference>
<dbReference type="CDD" id="cd02440">
    <property type="entry name" value="AdoMet_MTases"/>
    <property type="match status" value="1"/>
</dbReference>
<sequence>MKLNKLLFATLSLLLPTSISPLVNAQEIEKSRSIYRNVVITENNKIRCMRFETRRKKVSNQACMDINAPDRIVFEYAQGTLAGFAHNPTPKRVLILGLGGGTLSNVINQISPKTEVTSVDIDPVVVKMAKKYFAYQESPKVKTEIKDARVYVKRALLNKQQFDWIILDAFNGDYIPEHLMTQEFLQEIKALLSDNGLVTANTFSTSELYDYESATYHSVFGKLYQFKAPTKGNRLIFACNCDEFNFNLTQPDILQTKLEKYQVDWQKITRYITDKIDWDTNSEVLTDQYSPANLLNR</sequence>
<feature type="chain" id="PRO_5046672667" evidence="5">
    <location>
        <begin position="26"/>
        <end position="297"/>
    </location>
</feature>
<proteinExistence type="inferred from homology"/>
<evidence type="ECO:0000256" key="5">
    <source>
        <dbReference type="SAM" id="SignalP"/>
    </source>
</evidence>
<evidence type="ECO:0000313" key="8">
    <source>
        <dbReference type="Proteomes" id="UP001467690"/>
    </source>
</evidence>
<name>A0ABV1RI27_9ALTE</name>
<feature type="signal peptide" evidence="5">
    <location>
        <begin position="1"/>
        <end position="25"/>
    </location>
</feature>
<comment type="caution">
    <text evidence="7">The sequence shown here is derived from an EMBL/GenBank/DDBJ whole genome shotgun (WGS) entry which is preliminary data.</text>
</comment>
<keyword evidence="3 4" id="KW-0620">Polyamine biosynthesis</keyword>
<evidence type="ECO:0000259" key="6">
    <source>
        <dbReference type="PROSITE" id="PS51006"/>
    </source>
</evidence>
<keyword evidence="5" id="KW-0732">Signal</keyword>
<dbReference type="PANTHER" id="PTHR43317">
    <property type="entry name" value="THERMOSPERMINE SYNTHASE ACAULIS5"/>
    <property type="match status" value="1"/>
</dbReference>
<evidence type="ECO:0000256" key="1">
    <source>
        <dbReference type="ARBA" id="ARBA00007867"/>
    </source>
</evidence>
<dbReference type="Gene3D" id="3.40.50.150">
    <property type="entry name" value="Vaccinia Virus protein VP39"/>
    <property type="match status" value="1"/>
</dbReference>
<dbReference type="SUPFAM" id="SSF53335">
    <property type="entry name" value="S-adenosyl-L-methionine-dependent methyltransferases"/>
    <property type="match status" value="1"/>
</dbReference>
<dbReference type="InterPro" id="IPR030374">
    <property type="entry name" value="PABS"/>
</dbReference>
<dbReference type="PANTHER" id="PTHR43317:SF1">
    <property type="entry name" value="THERMOSPERMINE SYNTHASE ACAULIS5"/>
    <property type="match status" value="1"/>
</dbReference>
<dbReference type="InterPro" id="IPR029063">
    <property type="entry name" value="SAM-dependent_MTases_sf"/>
</dbReference>
<evidence type="ECO:0000256" key="3">
    <source>
        <dbReference type="ARBA" id="ARBA00023115"/>
    </source>
</evidence>
<dbReference type="EMBL" id="JBELOE010000212">
    <property type="protein sequence ID" value="MER2492525.1"/>
    <property type="molecule type" value="Genomic_DNA"/>
</dbReference>
<dbReference type="NCBIfam" id="NF037959">
    <property type="entry name" value="MFS_SpdSyn"/>
    <property type="match status" value="1"/>
</dbReference>
<reference evidence="7 8" key="1">
    <citation type="submission" date="2024-06" db="EMBL/GenBank/DDBJ databases">
        <authorList>
            <person name="Chen R.Y."/>
        </authorList>
    </citation>
    <scope>NUCLEOTIDE SEQUENCE [LARGE SCALE GENOMIC DNA]</scope>
    <source>
        <strain evidence="7 8">D2</strain>
    </source>
</reference>
<evidence type="ECO:0000256" key="2">
    <source>
        <dbReference type="ARBA" id="ARBA00022679"/>
    </source>
</evidence>